<protein>
    <submittedName>
        <fullName evidence="2">Uncharacterized protein</fullName>
    </submittedName>
</protein>
<evidence type="ECO:0000313" key="3">
    <source>
        <dbReference type="Proteomes" id="UP000002195"/>
    </source>
</evidence>
<proteinExistence type="predicted"/>
<dbReference type="InParanoid" id="Q54BJ6"/>
<evidence type="ECO:0000256" key="1">
    <source>
        <dbReference type="SAM" id="Phobius"/>
    </source>
</evidence>
<dbReference type="EMBL" id="AAFI02000218">
    <property type="protein sequence ID" value="EAL60670.1"/>
    <property type="molecule type" value="Genomic_DNA"/>
</dbReference>
<dbReference type="GeneID" id="8629319"/>
<accession>Q54BJ6</accession>
<evidence type="ECO:0000313" key="2">
    <source>
        <dbReference type="EMBL" id="EAL60670.1"/>
    </source>
</evidence>
<dbReference type="RefSeq" id="XP_629033.1">
    <property type="nucleotide sequence ID" value="XM_629031.1"/>
</dbReference>
<name>Q54BJ6_DICDI</name>
<keyword evidence="1" id="KW-0812">Transmembrane</keyword>
<gene>
    <name evidence="2" type="ORF">DDB_G0293716</name>
</gene>
<organism evidence="2 3">
    <name type="scientific">Dictyostelium discoideum</name>
    <name type="common">Social amoeba</name>
    <dbReference type="NCBI Taxonomy" id="44689"/>
    <lineage>
        <taxon>Eukaryota</taxon>
        <taxon>Amoebozoa</taxon>
        <taxon>Evosea</taxon>
        <taxon>Eumycetozoa</taxon>
        <taxon>Dictyostelia</taxon>
        <taxon>Dictyosteliales</taxon>
        <taxon>Dictyosteliaceae</taxon>
        <taxon>Dictyostelium</taxon>
    </lineage>
</organism>
<keyword evidence="3" id="KW-1185">Reference proteome</keyword>
<reference evidence="2 3" key="1">
    <citation type="journal article" date="2005" name="Nature">
        <title>The genome of the social amoeba Dictyostelium discoideum.</title>
        <authorList>
            <consortium name="The Dictyostelium discoideum Sequencing Consortium"/>
            <person name="Eichinger L."/>
            <person name="Pachebat J.A."/>
            <person name="Glockner G."/>
            <person name="Rajandream M.A."/>
            <person name="Sucgang R."/>
            <person name="Berriman M."/>
            <person name="Song J."/>
            <person name="Olsen R."/>
            <person name="Szafranski K."/>
            <person name="Xu Q."/>
            <person name="Tunggal B."/>
            <person name="Kummerfeld S."/>
            <person name="Madera M."/>
            <person name="Konfortov B.A."/>
            <person name="Rivero F."/>
            <person name="Bankier A.T."/>
            <person name="Lehmann R."/>
            <person name="Hamlin N."/>
            <person name="Davies R."/>
            <person name="Gaudet P."/>
            <person name="Fey P."/>
            <person name="Pilcher K."/>
            <person name="Chen G."/>
            <person name="Saunders D."/>
            <person name="Sodergren E."/>
            <person name="Davis P."/>
            <person name="Kerhornou A."/>
            <person name="Nie X."/>
            <person name="Hall N."/>
            <person name="Anjard C."/>
            <person name="Hemphill L."/>
            <person name="Bason N."/>
            <person name="Farbrother P."/>
            <person name="Desany B."/>
            <person name="Just E."/>
            <person name="Morio T."/>
            <person name="Rost R."/>
            <person name="Churcher C."/>
            <person name="Cooper J."/>
            <person name="Haydock S."/>
            <person name="van Driessche N."/>
            <person name="Cronin A."/>
            <person name="Goodhead I."/>
            <person name="Muzny D."/>
            <person name="Mourier T."/>
            <person name="Pain A."/>
            <person name="Lu M."/>
            <person name="Harper D."/>
            <person name="Lindsay R."/>
            <person name="Hauser H."/>
            <person name="James K."/>
            <person name="Quiles M."/>
            <person name="Madan Babu M."/>
            <person name="Saito T."/>
            <person name="Buchrieser C."/>
            <person name="Wardroper A."/>
            <person name="Felder M."/>
            <person name="Thangavelu M."/>
            <person name="Johnson D."/>
            <person name="Knights A."/>
            <person name="Loulseged H."/>
            <person name="Mungall K."/>
            <person name="Oliver K."/>
            <person name="Price C."/>
            <person name="Quail M.A."/>
            <person name="Urushihara H."/>
            <person name="Hernandez J."/>
            <person name="Rabbinowitsch E."/>
            <person name="Steffen D."/>
            <person name="Sanders M."/>
            <person name="Ma J."/>
            <person name="Kohara Y."/>
            <person name="Sharp S."/>
            <person name="Simmonds M."/>
            <person name="Spiegler S."/>
            <person name="Tivey A."/>
            <person name="Sugano S."/>
            <person name="White B."/>
            <person name="Walker D."/>
            <person name="Woodward J."/>
            <person name="Winckler T."/>
            <person name="Tanaka Y."/>
            <person name="Shaulsky G."/>
            <person name="Schleicher M."/>
            <person name="Weinstock G."/>
            <person name="Rosenthal A."/>
            <person name="Cox E.C."/>
            <person name="Chisholm R.L."/>
            <person name="Gibbs R."/>
            <person name="Loomis W.F."/>
            <person name="Platzer M."/>
            <person name="Kay R.R."/>
            <person name="Williams J."/>
            <person name="Dear P.H."/>
            <person name="Noegel A.A."/>
            <person name="Barrell B."/>
            <person name="Kuspa A."/>
        </authorList>
    </citation>
    <scope>NUCLEOTIDE SEQUENCE [LARGE SCALE GENOMIC DNA]</scope>
    <source>
        <strain evidence="2 3">AX4</strain>
    </source>
</reference>
<feature type="transmembrane region" description="Helical" evidence="1">
    <location>
        <begin position="196"/>
        <end position="215"/>
    </location>
</feature>
<keyword evidence="1" id="KW-0472">Membrane</keyword>
<keyword evidence="1" id="KW-1133">Transmembrane helix</keyword>
<dbReference type="PaxDb" id="44689-DDB0219880"/>
<dbReference type="AlphaFoldDB" id="Q54BJ6"/>
<dbReference type="Proteomes" id="UP000002195">
    <property type="component" value="Unassembled WGS sequence"/>
</dbReference>
<comment type="caution">
    <text evidence="2">The sequence shown here is derived from an EMBL/GenBank/DDBJ whole genome shotgun (WGS) entry which is preliminary data.</text>
</comment>
<sequence length="216" mass="24075">MNINTLGGAISVVDTNVTIENSTFDSLFSQLGPSFFSQFNDNPNVTSSFNITNCVTEINYEKYLYLVQIVYSIITVSNTTLFFSIYDSFLIITNSTLISLLDQVNWLSEYQSIDYNTLTFSNSTVLFDSCTFGNDYTSIGCSLSSNVTFINSINFDPFYSCANCNHLIVDSNLIRDSKSVTTSTLIHHDSSNSLKLIPNIHSIIIFILLITTIIVS</sequence>
<dbReference type="HOGENOM" id="CLU_1279708_0_0_1"/>
<dbReference type="KEGG" id="ddi:DDB_G0293716"/>
<dbReference type="VEuPathDB" id="AmoebaDB:DDB_G0293716"/>